<protein>
    <submittedName>
        <fullName evidence="1">Uncharacterized protein</fullName>
    </submittedName>
</protein>
<proteinExistence type="predicted"/>
<dbReference type="AlphaFoldDB" id="A0A0A9DHA5"/>
<name>A0A0A9DHA5_ARUDO</name>
<reference evidence="1" key="1">
    <citation type="submission" date="2014-09" db="EMBL/GenBank/DDBJ databases">
        <authorList>
            <person name="Magalhaes I.L.F."/>
            <person name="Oliveira U."/>
            <person name="Santos F.R."/>
            <person name="Vidigal T.H.D.A."/>
            <person name="Brescovit A.D."/>
            <person name="Santos A.J."/>
        </authorList>
    </citation>
    <scope>NUCLEOTIDE SEQUENCE</scope>
    <source>
        <tissue evidence="1">Shoot tissue taken approximately 20 cm above the soil surface</tissue>
    </source>
</reference>
<organism evidence="1">
    <name type="scientific">Arundo donax</name>
    <name type="common">Giant reed</name>
    <name type="synonym">Donax arundinaceus</name>
    <dbReference type="NCBI Taxonomy" id="35708"/>
    <lineage>
        <taxon>Eukaryota</taxon>
        <taxon>Viridiplantae</taxon>
        <taxon>Streptophyta</taxon>
        <taxon>Embryophyta</taxon>
        <taxon>Tracheophyta</taxon>
        <taxon>Spermatophyta</taxon>
        <taxon>Magnoliopsida</taxon>
        <taxon>Liliopsida</taxon>
        <taxon>Poales</taxon>
        <taxon>Poaceae</taxon>
        <taxon>PACMAD clade</taxon>
        <taxon>Arundinoideae</taxon>
        <taxon>Arundineae</taxon>
        <taxon>Arundo</taxon>
    </lineage>
</organism>
<dbReference type="EMBL" id="GBRH01210699">
    <property type="protein sequence ID" value="JAD87196.1"/>
    <property type="molecule type" value="Transcribed_RNA"/>
</dbReference>
<sequence length="70" mass="8172">MIDKVSVYPVQSLHCSVQVVWADRHRIGTIFCRKPTNKTSIKSNIFLLFSNMQVPYLEKKDPRLITRIPL</sequence>
<reference evidence="1" key="2">
    <citation type="journal article" date="2015" name="Data Brief">
        <title>Shoot transcriptome of the giant reed, Arundo donax.</title>
        <authorList>
            <person name="Barrero R.A."/>
            <person name="Guerrero F.D."/>
            <person name="Moolhuijzen P."/>
            <person name="Goolsby J.A."/>
            <person name="Tidwell J."/>
            <person name="Bellgard S.E."/>
            <person name="Bellgard M.I."/>
        </authorList>
    </citation>
    <scope>NUCLEOTIDE SEQUENCE</scope>
    <source>
        <tissue evidence="1">Shoot tissue taken approximately 20 cm above the soil surface</tissue>
    </source>
</reference>
<accession>A0A0A9DHA5</accession>
<evidence type="ECO:0000313" key="1">
    <source>
        <dbReference type="EMBL" id="JAD87196.1"/>
    </source>
</evidence>